<dbReference type="KEGG" id="buy:D8S85_13965"/>
<dbReference type="AlphaFoldDB" id="A0A3S9VVJ9"/>
<dbReference type="EMBL" id="CP032819">
    <property type="protein sequence ID" value="AZS30543.1"/>
    <property type="molecule type" value="Genomic_DNA"/>
</dbReference>
<gene>
    <name evidence="1" type="ORF">D8S85_13965</name>
</gene>
<evidence type="ECO:0000313" key="1">
    <source>
        <dbReference type="EMBL" id="AZS30543.1"/>
    </source>
</evidence>
<dbReference type="Proteomes" id="UP000270673">
    <property type="component" value="Chromosome"/>
</dbReference>
<keyword evidence="2" id="KW-1185">Reference proteome</keyword>
<sequence>MESKNTITDIVFFRNCYAFYQKELFDSITPQIAEIRTVAKSLPLFLKRSAKIYSSNGCVKPLKI</sequence>
<reference evidence="1 2" key="1">
    <citation type="submission" date="2018-10" db="EMBL/GenBank/DDBJ databases">
        <title>Butyricimonas faecalis sp. nov., isolated from human faeces and emended description of the genus Butyricimonas.</title>
        <authorList>
            <person name="Le Roy T."/>
            <person name="Van der Smissen P."/>
            <person name="Paquot A."/>
            <person name="Delzenne N."/>
            <person name="Muccioli G."/>
            <person name="Collet J.-F."/>
            <person name="Cani P.D."/>
        </authorList>
    </citation>
    <scope>NUCLEOTIDE SEQUENCE [LARGE SCALE GENOMIC DNA]</scope>
    <source>
        <strain evidence="1 2">H184</strain>
    </source>
</reference>
<evidence type="ECO:0000313" key="2">
    <source>
        <dbReference type="Proteomes" id="UP000270673"/>
    </source>
</evidence>
<organism evidence="1 2">
    <name type="scientific">Butyricimonas faecalis</name>
    <dbReference type="NCBI Taxonomy" id="2093856"/>
    <lineage>
        <taxon>Bacteria</taxon>
        <taxon>Pseudomonadati</taxon>
        <taxon>Bacteroidota</taxon>
        <taxon>Bacteroidia</taxon>
        <taxon>Bacteroidales</taxon>
        <taxon>Odoribacteraceae</taxon>
        <taxon>Butyricimonas</taxon>
    </lineage>
</organism>
<proteinExistence type="predicted"/>
<protein>
    <submittedName>
        <fullName evidence="1">Uncharacterized protein</fullName>
    </submittedName>
</protein>
<accession>A0A3S9VVJ9</accession>
<name>A0A3S9VVJ9_9BACT</name>